<reference evidence="1 2" key="1">
    <citation type="submission" date="2014-03" db="EMBL/GenBank/DDBJ databases">
        <title>Genome of Paenirhodobacter enshiensis DW2-9.</title>
        <authorList>
            <person name="Wang D."/>
            <person name="Wang G."/>
        </authorList>
    </citation>
    <scope>NUCLEOTIDE SEQUENCE [LARGE SCALE GENOMIC DNA]</scope>
    <source>
        <strain evidence="1 2">DW2-9</strain>
    </source>
</reference>
<dbReference type="PIRSF" id="PIRSF031780">
    <property type="entry name" value="UCP031780"/>
    <property type="match status" value="1"/>
</dbReference>
<evidence type="ECO:0000313" key="1">
    <source>
        <dbReference type="EMBL" id="KFI24261.1"/>
    </source>
</evidence>
<dbReference type="Proteomes" id="UP000028824">
    <property type="component" value="Unassembled WGS sequence"/>
</dbReference>
<dbReference type="InterPro" id="IPR009945">
    <property type="entry name" value="ATPase_inh_sub_z"/>
</dbReference>
<sequence>MTTFKDRENAFENKFSRDEETRFKIEARAAKAVALWAASLMGKSDGEAEAYVGDIIAADFREAGQEDVIEKLIADLAGKADEPTIRGKLAQALAEAETALVR</sequence>
<dbReference type="Gene3D" id="1.10.790.20">
    <property type="entry name" value="Domain of unknown function DUF1476"/>
    <property type="match status" value="1"/>
</dbReference>
<proteinExistence type="predicted"/>
<evidence type="ECO:0000313" key="2">
    <source>
        <dbReference type="Proteomes" id="UP000028824"/>
    </source>
</evidence>
<dbReference type="EMBL" id="JFZB01000058">
    <property type="protein sequence ID" value="KFI24261.1"/>
    <property type="molecule type" value="Genomic_DNA"/>
</dbReference>
<dbReference type="OrthoDB" id="9810387at2"/>
<dbReference type="Pfam" id="PF07345">
    <property type="entry name" value="ATPaseInh_sub_z"/>
    <property type="match status" value="1"/>
</dbReference>
<dbReference type="eggNOG" id="COG5467">
    <property type="taxonomic scope" value="Bacteria"/>
</dbReference>
<accession>A0A086XQG1</accession>
<name>A0A086XQG1_9RHOB</name>
<dbReference type="STRING" id="1105367.CG50_11020"/>
<dbReference type="AlphaFoldDB" id="A0A086XQG1"/>
<dbReference type="RefSeq" id="WP_036640328.1">
    <property type="nucleotide sequence ID" value="NZ_JAYRGJ010000015.1"/>
</dbReference>
<keyword evidence="2" id="KW-1185">Reference proteome</keyword>
<protein>
    <submittedName>
        <fullName evidence="1">Aldolase</fullName>
    </submittedName>
</protein>
<organism evidence="1 2">
    <name type="scientific">Paenirhodobacter enshiensis</name>
    <dbReference type="NCBI Taxonomy" id="1105367"/>
    <lineage>
        <taxon>Bacteria</taxon>
        <taxon>Pseudomonadati</taxon>
        <taxon>Pseudomonadota</taxon>
        <taxon>Alphaproteobacteria</taxon>
        <taxon>Rhodobacterales</taxon>
        <taxon>Rhodobacter group</taxon>
        <taxon>Paenirhodobacter</taxon>
    </lineage>
</organism>
<dbReference type="InterPro" id="IPR038293">
    <property type="entry name" value="ATPase_inh_sub_z_sf"/>
</dbReference>
<gene>
    <name evidence="1" type="ORF">CG50_11020</name>
</gene>
<comment type="caution">
    <text evidence="1">The sequence shown here is derived from an EMBL/GenBank/DDBJ whole genome shotgun (WGS) entry which is preliminary data.</text>
</comment>